<evidence type="ECO:0000313" key="2">
    <source>
        <dbReference type="EMBL" id="MCJ8208072.1"/>
    </source>
</evidence>
<dbReference type="SUPFAM" id="SSF52540">
    <property type="entry name" value="P-loop containing nucleoside triphosphate hydrolases"/>
    <property type="match status" value="1"/>
</dbReference>
<dbReference type="RefSeq" id="WP_245127910.1">
    <property type="nucleotide sequence ID" value="NZ_JALJEJ010000001.1"/>
</dbReference>
<comment type="caution">
    <text evidence="2">The sequence shown here is derived from an EMBL/GenBank/DDBJ whole genome shotgun (WGS) entry which is preliminary data.</text>
</comment>
<sequence length="706" mass="81773">MIKYDYRIERDELDETKIYTPNLPTEIADLVYVQGPNSSGKSTLLNLIALAFYGNKLGPEDLNLSLREKLSNLSEADHQKLEFSIELKSDKSDITLQAKKSANSKDIEVRRIIGGKSKPISYDQFRREYRLIYDIPQDPLSRLPLLLLEIKRAQTDKGEQITRLKKRLNEIITEVNESKKPEKLEEYQRNLETLRNNLISISDSKDRKENEYRNLRNFFALKAFREISNEHLDALEKIKRLESRLKKYQKAENRQSEELLIAQRKTNECISTAEEFHKKISILIHELLPKSEKKRIALWDESSCSNEIKSGTDIRTIRDDALYFRRFLENLSTKDSEQKQEAQFLHSLLSVVENYQGQDFSIPGTSLNIKQFIASLKERSNSFSKLIIKSQQITDCQSFLNDIREAINDGVKHYSDCLKIARERGETIEQLTGEFENEELDATKQKLVQIAKRLQEAKTRLVEYGLNYENAASSYDSLLKKEGFYTYVSYSEDQLRNLVDETANALESLQSEEENCKRQIQLDEIERDRLEKLGTHKFQDYLPQLERLFAHIQSLEKTITVTFNRTINDMIDSKLKAVTEQQVKYSEGVQRFLAAKIGKIRHIDNSYSLKKVDVVSKEIITTTNKKIKFADLGTGQSQGAYIEGLLNSNDNKKIIALFDEVAMMDSATLTPIFKKLKKMYHDNKLLVGIIVQKRDEGILVKPLIEM</sequence>
<accession>A0A9X1WYM7</accession>
<gene>
    <name evidence="2" type="ORF">MUY27_00035</name>
</gene>
<keyword evidence="3" id="KW-1185">Reference proteome</keyword>
<feature type="coiled-coil region" evidence="1">
    <location>
        <begin position="184"/>
        <end position="258"/>
    </location>
</feature>
<proteinExistence type="predicted"/>
<protein>
    <recommendedName>
        <fullName evidence="4">AAA domain-containing protein</fullName>
    </recommendedName>
</protein>
<organism evidence="2 3">
    <name type="scientific">Mucilaginibacter straminoryzae</name>
    <dbReference type="NCBI Taxonomy" id="2932774"/>
    <lineage>
        <taxon>Bacteria</taxon>
        <taxon>Pseudomonadati</taxon>
        <taxon>Bacteroidota</taxon>
        <taxon>Sphingobacteriia</taxon>
        <taxon>Sphingobacteriales</taxon>
        <taxon>Sphingobacteriaceae</taxon>
        <taxon>Mucilaginibacter</taxon>
    </lineage>
</organism>
<dbReference type="Proteomes" id="UP001139450">
    <property type="component" value="Unassembled WGS sequence"/>
</dbReference>
<dbReference type="EMBL" id="JALJEJ010000001">
    <property type="protein sequence ID" value="MCJ8208072.1"/>
    <property type="molecule type" value="Genomic_DNA"/>
</dbReference>
<evidence type="ECO:0000313" key="3">
    <source>
        <dbReference type="Proteomes" id="UP001139450"/>
    </source>
</evidence>
<name>A0A9X1WYM7_9SPHI</name>
<evidence type="ECO:0000256" key="1">
    <source>
        <dbReference type="SAM" id="Coils"/>
    </source>
</evidence>
<dbReference type="AlphaFoldDB" id="A0A9X1WYM7"/>
<keyword evidence="1" id="KW-0175">Coiled coil</keyword>
<evidence type="ECO:0008006" key="4">
    <source>
        <dbReference type="Google" id="ProtNLM"/>
    </source>
</evidence>
<dbReference type="Gene3D" id="3.40.50.300">
    <property type="entry name" value="P-loop containing nucleotide triphosphate hydrolases"/>
    <property type="match status" value="1"/>
</dbReference>
<feature type="coiled-coil region" evidence="1">
    <location>
        <begin position="492"/>
        <end position="526"/>
    </location>
</feature>
<reference evidence="2" key="1">
    <citation type="submission" date="2022-04" db="EMBL/GenBank/DDBJ databases">
        <title>Mucilaginibacter sp. RS28 isolated from freshwater.</title>
        <authorList>
            <person name="Ko S.-R."/>
        </authorList>
    </citation>
    <scope>NUCLEOTIDE SEQUENCE</scope>
    <source>
        <strain evidence="2">RS28</strain>
    </source>
</reference>
<dbReference type="InterPro" id="IPR027417">
    <property type="entry name" value="P-loop_NTPase"/>
</dbReference>